<dbReference type="Pfam" id="PF13411">
    <property type="entry name" value="MerR_1"/>
    <property type="match status" value="1"/>
</dbReference>
<proteinExistence type="predicted"/>
<keyword evidence="3" id="KW-0238">DNA-binding</keyword>
<dbReference type="SMART" id="SM00422">
    <property type="entry name" value="HTH_MERR"/>
    <property type="match status" value="1"/>
</dbReference>
<dbReference type="EMBL" id="ACIL03000016">
    <property type="protein sequence ID" value="ESL02453.1"/>
    <property type="molecule type" value="Genomic_DNA"/>
</dbReference>
<dbReference type="STRING" id="592026.GCWU0000282_002589"/>
<dbReference type="Gene3D" id="1.10.1660.10">
    <property type="match status" value="1"/>
</dbReference>
<keyword evidence="7" id="KW-1185">Reference proteome</keyword>
<dbReference type="RefSeq" id="WP_023355435.1">
    <property type="nucleotide sequence ID" value="NZ_KI535369.1"/>
</dbReference>
<dbReference type="PROSITE" id="PS50937">
    <property type="entry name" value="HTH_MERR_2"/>
    <property type="match status" value="1"/>
</dbReference>
<keyword evidence="2" id="KW-0805">Transcription regulation</keyword>
<keyword evidence="4" id="KW-0804">Transcription</keyword>
<gene>
    <name evidence="6" type="ORF">GCWU0000282_002589</name>
</gene>
<evidence type="ECO:0000259" key="5">
    <source>
        <dbReference type="PROSITE" id="PS50937"/>
    </source>
</evidence>
<dbReference type="Proteomes" id="UP000018227">
    <property type="component" value="Unassembled WGS sequence"/>
</dbReference>
<dbReference type="InterPro" id="IPR000551">
    <property type="entry name" value="MerR-type_HTH_dom"/>
</dbReference>
<reference evidence="6 7" key="1">
    <citation type="submission" date="2013-06" db="EMBL/GenBank/DDBJ databases">
        <authorList>
            <person name="Weinstock G."/>
            <person name="Sodergren E."/>
            <person name="Clifton S."/>
            <person name="Fulton L."/>
            <person name="Fulton B."/>
            <person name="Courtney L."/>
            <person name="Fronick C."/>
            <person name="Harrison M."/>
            <person name="Strong C."/>
            <person name="Farmer C."/>
            <person name="Delahaunty K."/>
            <person name="Markovic C."/>
            <person name="Hall O."/>
            <person name="Minx P."/>
            <person name="Tomlinson C."/>
            <person name="Mitreva M."/>
            <person name="Nelson J."/>
            <person name="Hou S."/>
            <person name="Wollam A."/>
            <person name="Pepin K.H."/>
            <person name="Johnson M."/>
            <person name="Bhonagiri V."/>
            <person name="Nash W.E."/>
            <person name="Warren W."/>
            <person name="Chinwalla A."/>
            <person name="Mardis E.R."/>
            <person name="Wilson R.K."/>
        </authorList>
    </citation>
    <scope>NUCLEOTIDE SEQUENCE [LARGE SCALE GENOMIC DNA]</scope>
    <source>
        <strain evidence="6 7">ATCC 51271</strain>
    </source>
</reference>
<evidence type="ECO:0000256" key="1">
    <source>
        <dbReference type="ARBA" id="ARBA00022491"/>
    </source>
</evidence>
<dbReference type="InterPro" id="IPR047057">
    <property type="entry name" value="MerR_fam"/>
</dbReference>
<evidence type="ECO:0000256" key="3">
    <source>
        <dbReference type="ARBA" id="ARBA00023125"/>
    </source>
</evidence>
<feature type="domain" description="HTH merR-type" evidence="5">
    <location>
        <begin position="1"/>
        <end position="67"/>
    </location>
</feature>
<evidence type="ECO:0000256" key="4">
    <source>
        <dbReference type="ARBA" id="ARBA00023163"/>
    </source>
</evidence>
<accession>V2Y0E9</accession>
<name>V2Y0E9_9FIRM</name>
<dbReference type="GO" id="GO:0003677">
    <property type="term" value="F:DNA binding"/>
    <property type="evidence" value="ECO:0007669"/>
    <property type="project" value="UniProtKB-KW"/>
</dbReference>
<dbReference type="OrthoDB" id="9811174at2"/>
<dbReference type="AlphaFoldDB" id="V2Y0E9"/>
<evidence type="ECO:0000256" key="2">
    <source>
        <dbReference type="ARBA" id="ARBA00023015"/>
    </source>
</evidence>
<dbReference type="GO" id="GO:0003700">
    <property type="term" value="F:DNA-binding transcription factor activity"/>
    <property type="evidence" value="ECO:0007669"/>
    <property type="project" value="InterPro"/>
</dbReference>
<evidence type="ECO:0000313" key="6">
    <source>
        <dbReference type="EMBL" id="ESL02453.1"/>
    </source>
</evidence>
<sequence length="134" mass="15434">MKIKDVVELTGTTADTLRYYEKIGILQIERKNGVRSFSEKNLEQIHLISRLKEAGFLLKEIVFLFTFDDVIESPLCLSSKDKQVLTGVKDLIFTKFNMTREKIGRMQESVKTLEKMHSKLVDALQSGKMEGYNK</sequence>
<dbReference type="PANTHER" id="PTHR30204">
    <property type="entry name" value="REDOX-CYCLING DRUG-SENSING TRANSCRIPTIONAL ACTIVATOR SOXR"/>
    <property type="match status" value="1"/>
</dbReference>
<organism evidence="6 7">
    <name type="scientific">Catonella morbi ATCC 51271</name>
    <dbReference type="NCBI Taxonomy" id="592026"/>
    <lineage>
        <taxon>Bacteria</taxon>
        <taxon>Bacillati</taxon>
        <taxon>Bacillota</taxon>
        <taxon>Clostridia</taxon>
        <taxon>Lachnospirales</taxon>
        <taxon>Lachnospiraceae</taxon>
        <taxon>Catonella</taxon>
    </lineage>
</organism>
<protein>
    <submittedName>
        <fullName evidence="6">Transcriptional regulator, MerR family</fullName>
    </submittedName>
</protein>
<dbReference type="PANTHER" id="PTHR30204:SF69">
    <property type="entry name" value="MERR-FAMILY TRANSCRIPTIONAL REGULATOR"/>
    <property type="match status" value="1"/>
</dbReference>
<evidence type="ECO:0000313" key="7">
    <source>
        <dbReference type="Proteomes" id="UP000018227"/>
    </source>
</evidence>
<comment type="caution">
    <text evidence="6">The sequence shown here is derived from an EMBL/GenBank/DDBJ whole genome shotgun (WGS) entry which is preliminary data.</text>
</comment>
<dbReference type="eggNOG" id="COG0789">
    <property type="taxonomic scope" value="Bacteria"/>
</dbReference>
<dbReference type="HOGENOM" id="CLU_060077_8_3_9"/>
<dbReference type="InterPro" id="IPR009061">
    <property type="entry name" value="DNA-bd_dom_put_sf"/>
</dbReference>
<keyword evidence="1" id="KW-0678">Repressor</keyword>
<dbReference type="SUPFAM" id="SSF46955">
    <property type="entry name" value="Putative DNA-binding domain"/>
    <property type="match status" value="1"/>
</dbReference>